<dbReference type="RefSeq" id="WP_211974416.1">
    <property type="nucleotide sequence ID" value="NZ_CBFHAM010000054.1"/>
</dbReference>
<dbReference type="EMBL" id="JAGTXB010000009">
    <property type="protein sequence ID" value="MBS0029313.1"/>
    <property type="molecule type" value="Genomic_DNA"/>
</dbReference>
<keyword evidence="2" id="KW-1185">Reference proteome</keyword>
<proteinExistence type="predicted"/>
<comment type="caution">
    <text evidence="1">The sequence shown here is derived from an EMBL/GenBank/DDBJ whole genome shotgun (WGS) entry which is preliminary data.</text>
</comment>
<dbReference type="Proteomes" id="UP000676386">
    <property type="component" value="Unassembled WGS sequence"/>
</dbReference>
<evidence type="ECO:0000313" key="1">
    <source>
        <dbReference type="EMBL" id="MBS0029313.1"/>
    </source>
</evidence>
<reference evidence="1 2" key="1">
    <citation type="submission" date="2021-04" db="EMBL/GenBank/DDBJ databases">
        <title>Chitinophaga sp. nov., isolated from the rhizosphere soil.</title>
        <authorList>
            <person name="He S."/>
        </authorList>
    </citation>
    <scope>NUCLEOTIDE SEQUENCE [LARGE SCALE GENOMIC DNA]</scope>
    <source>
        <strain evidence="1 2">2R12</strain>
    </source>
</reference>
<evidence type="ECO:0000313" key="2">
    <source>
        <dbReference type="Proteomes" id="UP000676386"/>
    </source>
</evidence>
<sequence length="83" mass="9835">MQRMIGPQRDNILSEIYSKLIALSHTFREKVEEECGWSTPTFYRKQRLITGLSNAEKEKIAEVFDDVIDSIAESRNKYRRPNW</sequence>
<accession>A0ABS5J259</accession>
<organism evidence="1 2">
    <name type="scientific">Chitinophaga hostae</name>
    <dbReference type="NCBI Taxonomy" id="2831022"/>
    <lineage>
        <taxon>Bacteria</taxon>
        <taxon>Pseudomonadati</taxon>
        <taxon>Bacteroidota</taxon>
        <taxon>Chitinophagia</taxon>
        <taxon>Chitinophagales</taxon>
        <taxon>Chitinophagaceae</taxon>
        <taxon>Chitinophaga</taxon>
    </lineage>
</organism>
<name>A0ABS5J259_9BACT</name>
<gene>
    <name evidence="1" type="ORF">KE626_18460</name>
</gene>
<protein>
    <submittedName>
        <fullName evidence="1">Uncharacterized protein</fullName>
    </submittedName>
</protein>